<reference evidence="1" key="1">
    <citation type="journal article" date="2019" name="bioRxiv">
        <title>The Genome of the Zebra Mussel, Dreissena polymorpha: A Resource for Invasive Species Research.</title>
        <authorList>
            <person name="McCartney M.A."/>
            <person name="Auch B."/>
            <person name="Kono T."/>
            <person name="Mallez S."/>
            <person name="Zhang Y."/>
            <person name="Obille A."/>
            <person name="Becker A."/>
            <person name="Abrahante J.E."/>
            <person name="Garbe J."/>
            <person name="Badalamenti J.P."/>
            <person name="Herman A."/>
            <person name="Mangelson H."/>
            <person name="Liachko I."/>
            <person name="Sullivan S."/>
            <person name="Sone E.D."/>
            <person name="Koren S."/>
            <person name="Silverstein K.A.T."/>
            <person name="Beckman K.B."/>
            <person name="Gohl D.M."/>
        </authorList>
    </citation>
    <scope>NUCLEOTIDE SEQUENCE</scope>
    <source>
        <strain evidence="1">Duluth1</strain>
        <tissue evidence="1">Whole animal</tissue>
    </source>
</reference>
<gene>
    <name evidence="1" type="ORF">DPMN_147294</name>
</gene>
<reference evidence="1" key="2">
    <citation type="submission" date="2020-11" db="EMBL/GenBank/DDBJ databases">
        <authorList>
            <person name="McCartney M.A."/>
            <person name="Auch B."/>
            <person name="Kono T."/>
            <person name="Mallez S."/>
            <person name="Becker A."/>
            <person name="Gohl D.M."/>
            <person name="Silverstein K.A.T."/>
            <person name="Koren S."/>
            <person name="Bechman K.B."/>
            <person name="Herman A."/>
            <person name="Abrahante J.E."/>
            <person name="Garbe J."/>
        </authorList>
    </citation>
    <scope>NUCLEOTIDE SEQUENCE</scope>
    <source>
        <strain evidence="1">Duluth1</strain>
        <tissue evidence="1">Whole animal</tissue>
    </source>
</reference>
<keyword evidence="2" id="KW-1185">Reference proteome</keyword>
<comment type="caution">
    <text evidence="1">The sequence shown here is derived from an EMBL/GenBank/DDBJ whole genome shotgun (WGS) entry which is preliminary data.</text>
</comment>
<dbReference type="EMBL" id="JAIWYP010000007">
    <property type="protein sequence ID" value="KAH3793773.1"/>
    <property type="molecule type" value="Genomic_DNA"/>
</dbReference>
<protein>
    <submittedName>
        <fullName evidence="1">Uncharacterized protein</fullName>
    </submittedName>
</protein>
<evidence type="ECO:0000313" key="2">
    <source>
        <dbReference type="Proteomes" id="UP000828390"/>
    </source>
</evidence>
<proteinExistence type="predicted"/>
<dbReference type="Proteomes" id="UP000828390">
    <property type="component" value="Unassembled WGS sequence"/>
</dbReference>
<sequence>MIRDKIIFTTSGKLQELLLREDELDLNKAVKLCRAYEQSLEHVQEIRHKDVNIVQQSTARQKRTLCETKQATNQSRNHCRVITAVNSMRRKRKNALHGARDVPNVDTFIISKLNAKLTFTWSKMKMLNLKVMNSG</sequence>
<evidence type="ECO:0000313" key="1">
    <source>
        <dbReference type="EMBL" id="KAH3793773.1"/>
    </source>
</evidence>
<accession>A0A9D4J2V6</accession>
<organism evidence="1 2">
    <name type="scientific">Dreissena polymorpha</name>
    <name type="common">Zebra mussel</name>
    <name type="synonym">Mytilus polymorpha</name>
    <dbReference type="NCBI Taxonomy" id="45954"/>
    <lineage>
        <taxon>Eukaryota</taxon>
        <taxon>Metazoa</taxon>
        <taxon>Spiralia</taxon>
        <taxon>Lophotrochozoa</taxon>
        <taxon>Mollusca</taxon>
        <taxon>Bivalvia</taxon>
        <taxon>Autobranchia</taxon>
        <taxon>Heteroconchia</taxon>
        <taxon>Euheterodonta</taxon>
        <taxon>Imparidentia</taxon>
        <taxon>Neoheterodontei</taxon>
        <taxon>Myida</taxon>
        <taxon>Dreissenoidea</taxon>
        <taxon>Dreissenidae</taxon>
        <taxon>Dreissena</taxon>
    </lineage>
</organism>
<dbReference type="AlphaFoldDB" id="A0A9D4J2V6"/>
<name>A0A9D4J2V6_DREPO</name>